<protein>
    <submittedName>
        <fullName evidence="6">Glycoside hydrolase family 43 protein</fullName>
    </submittedName>
</protein>
<keyword evidence="3 5" id="KW-0378">Hydrolase</keyword>
<organism evidence="6 7">
    <name type="scientific">Viridothelium virens</name>
    <name type="common">Speckled blister lichen</name>
    <name type="synonym">Trypethelium virens</name>
    <dbReference type="NCBI Taxonomy" id="1048519"/>
    <lineage>
        <taxon>Eukaryota</taxon>
        <taxon>Fungi</taxon>
        <taxon>Dikarya</taxon>
        <taxon>Ascomycota</taxon>
        <taxon>Pezizomycotina</taxon>
        <taxon>Dothideomycetes</taxon>
        <taxon>Dothideomycetes incertae sedis</taxon>
        <taxon>Trypetheliales</taxon>
        <taxon>Trypetheliaceae</taxon>
        <taxon>Viridothelium</taxon>
    </lineage>
</organism>
<evidence type="ECO:0000256" key="4">
    <source>
        <dbReference type="ARBA" id="ARBA00023295"/>
    </source>
</evidence>
<evidence type="ECO:0000256" key="2">
    <source>
        <dbReference type="ARBA" id="ARBA00022729"/>
    </source>
</evidence>
<dbReference type="Gene3D" id="2.115.10.20">
    <property type="entry name" value="Glycosyl hydrolase domain, family 43"/>
    <property type="match status" value="1"/>
</dbReference>
<comment type="similarity">
    <text evidence="1 5">Belongs to the glycosyl hydrolase 43 family.</text>
</comment>
<name>A0A6A6HCQ7_VIRVR</name>
<evidence type="ECO:0000256" key="1">
    <source>
        <dbReference type="ARBA" id="ARBA00009865"/>
    </source>
</evidence>
<dbReference type="PANTHER" id="PTHR43817:SF1">
    <property type="entry name" value="HYDROLASE, FAMILY 43, PUTATIVE (AFU_ORTHOLOGUE AFUA_3G01660)-RELATED"/>
    <property type="match status" value="1"/>
</dbReference>
<dbReference type="GO" id="GO:0005975">
    <property type="term" value="P:carbohydrate metabolic process"/>
    <property type="evidence" value="ECO:0007669"/>
    <property type="project" value="InterPro"/>
</dbReference>
<dbReference type="PANTHER" id="PTHR43817">
    <property type="entry name" value="GLYCOSYL HYDROLASE"/>
    <property type="match status" value="1"/>
</dbReference>
<proteinExistence type="inferred from homology"/>
<evidence type="ECO:0000256" key="5">
    <source>
        <dbReference type="RuleBase" id="RU361187"/>
    </source>
</evidence>
<evidence type="ECO:0000313" key="7">
    <source>
        <dbReference type="Proteomes" id="UP000800092"/>
    </source>
</evidence>
<reference evidence="6" key="1">
    <citation type="journal article" date="2020" name="Stud. Mycol.">
        <title>101 Dothideomycetes genomes: a test case for predicting lifestyles and emergence of pathogens.</title>
        <authorList>
            <person name="Haridas S."/>
            <person name="Albert R."/>
            <person name="Binder M."/>
            <person name="Bloem J."/>
            <person name="Labutti K."/>
            <person name="Salamov A."/>
            <person name="Andreopoulos B."/>
            <person name="Baker S."/>
            <person name="Barry K."/>
            <person name="Bills G."/>
            <person name="Bluhm B."/>
            <person name="Cannon C."/>
            <person name="Castanera R."/>
            <person name="Culley D."/>
            <person name="Daum C."/>
            <person name="Ezra D."/>
            <person name="Gonzalez J."/>
            <person name="Henrissat B."/>
            <person name="Kuo A."/>
            <person name="Liang C."/>
            <person name="Lipzen A."/>
            <person name="Lutzoni F."/>
            <person name="Magnuson J."/>
            <person name="Mondo S."/>
            <person name="Nolan M."/>
            <person name="Ohm R."/>
            <person name="Pangilinan J."/>
            <person name="Park H.-J."/>
            <person name="Ramirez L."/>
            <person name="Alfaro M."/>
            <person name="Sun H."/>
            <person name="Tritt A."/>
            <person name="Yoshinaga Y."/>
            <person name="Zwiers L.-H."/>
            <person name="Turgeon B."/>
            <person name="Goodwin S."/>
            <person name="Spatafora J."/>
            <person name="Crous P."/>
            <person name="Grigoriev I."/>
        </authorList>
    </citation>
    <scope>NUCLEOTIDE SEQUENCE</scope>
    <source>
        <strain evidence="6">Tuck. ex Michener</strain>
    </source>
</reference>
<dbReference type="EMBL" id="ML991792">
    <property type="protein sequence ID" value="KAF2235280.1"/>
    <property type="molecule type" value="Genomic_DNA"/>
</dbReference>
<evidence type="ECO:0000256" key="3">
    <source>
        <dbReference type="ARBA" id="ARBA00022801"/>
    </source>
</evidence>
<dbReference type="AlphaFoldDB" id="A0A6A6HCQ7"/>
<gene>
    <name evidence="6" type="ORF">EV356DRAFT_483812</name>
</gene>
<evidence type="ECO:0000313" key="6">
    <source>
        <dbReference type="EMBL" id="KAF2235280.1"/>
    </source>
</evidence>
<accession>A0A6A6HCQ7</accession>
<dbReference type="SUPFAM" id="SSF75005">
    <property type="entry name" value="Arabinanase/levansucrase/invertase"/>
    <property type="match status" value="1"/>
</dbReference>
<dbReference type="InterPro" id="IPR006710">
    <property type="entry name" value="Glyco_hydro_43"/>
</dbReference>
<dbReference type="GO" id="GO:0004553">
    <property type="term" value="F:hydrolase activity, hydrolyzing O-glycosyl compounds"/>
    <property type="evidence" value="ECO:0007669"/>
    <property type="project" value="InterPro"/>
</dbReference>
<keyword evidence="4 5" id="KW-0326">Glycosidase</keyword>
<sequence>MEYNNAVLTLAPHGTPDPFVVYHDHDGKFYMTYTTGDHIQIWESDDLPGFLTCRKKIIVWRPPRNTDHSAGIWAPELHSISGRWYILYCAEQPGVGNKSHRMFLLGGPPSNQSPSLDHAQHPGAWTDLGHIRGMLTEQWAIDGTFFALHGALYMVYAGSEFGADLDRFRESRLFIVRMRDGDPTTVASTPPVEISRPAHAWEWEGETGVNEGPQWLESPDGAWKGIVYSAGGSWCQNYKMVVLQYLGGEPLDARSWRKGDRPFCRSARSVRGPFGPGHGNFVNLGPETFAVFHATDGPNDGWENRKARCQRVMWTREGPTMDGHVGICVDGVEAFHAGPSSVKKKSTTKEILGDLKAGYKKYTSGW</sequence>
<dbReference type="CDD" id="cd18820">
    <property type="entry name" value="GH43_LbAraf43-like"/>
    <property type="match status" value="1"/>
</dbReference>
<dbReference type="Proteomes" id="UP000800092">
    <property type="component" value="Unassembled WGS sequence"/>
</dbReference>
<keyword evidence="7" id="KW-1185">Reference proteome</keyword>
<dbReference type="OrthoDB" id="272289at2759"/>
<keyword evidence="2" id="KW-0732">Signal</keyword>
<dbReference type="InterPro" id="IPR023296">
    <property type="entry name" value="Glyco_hydro_beta-prop_sf"/>
</dbReference>
<dbReference type="Pfam" id="PF04616">
    <property type="entry name" value="Glyco_hydro_43"/>
    <property type="match status" value="1"/>
</dbReference>